<dbReference type="Gene3D" id="3.90.230.10">
    <property type="entry name" value="Creatinase/methionine aminopeptidase superfamily"/>
    <property type="match status" value="1"/>
</dbReference>
<feature type="signal peptide" evidence="6">
    <location>
        <begin position="1"/>
        <end position="19"/>
    </location>
</feature>
<dbReference type="Pfam" id="PF01321">
    <property type="entry name" value="Creatinase_N"/>
    <property type="match status" value="1"/>
</dbReference>
<comment type="caution">
    <text evidence="10">The sequence shown here is derived from an EMBL/GenBank/DDBJ whole genome shotgun (WGS) entry which is preliminary data.</text>
</comment>
<organism evidence="10 11">
    <name type="scientific">Macrostomum lignano</name>
    <dbReference type="NCBI Taxonomy" id="282301"/>
    <lineage>
        <taxon>Eukaryota</taxon>
        <taxon>Metazoa</taxon>
        <taxon>Spiralia</taxon>
        <taxon>Lophotrochozoa</taxon>
        <taxon>Platyhelminthes</taxon>
        <taxon>Rhabditophora</taxon>
        <taxon>Macrostomorpha</taxon>
        <taxon>Macrostomida</taxon>
        <taxon>Macrostomidae</taxon>
        <taxon>Macrostomum</taxon>
    </lineage>
</organism>
<evidence type="ECO:0000256" key="2">
    <source>
        <dbReference type="ARBA" id="ARBA00008766"/>
    </source>
</evidence>
<feature type="domain" description="Peptidase M24" evidence="7">
    <location>
        <begin position="366"/>
        <end position="586"/>
    </location>
</feature>
<dbReference type="InterPro" id="IPR050422">
    <property type="entry name" value="X-Pro_aminopeptidase_P"/>
</dbReference>
<dbReference type="InterPro" id="IPR000587">
    <property type="entry name" value="Creatinase_N"/>
</dbReference>
<comment type="similarity">
    <text evidence="2">Belongs to the peptidase M24B family.</text>
</comment>
<evidence type="ECO:0000259" key="9">
    <source>
        <dbReference type="Pfam" id="PF16188"/>
    </source>
</evidence>
<dbReference type="GO" id="GO:0046872">
    <property type="term" value="F:metal ion binding"/>
    <property type="evidence" value="ECO:0007669"/>
    <property type="project" value="UniProtKB-KW"/>
</dbReference>
<evidence type="ECO:0000256" key="5">
    <source>
        <dbReference type="ARBA" id="ARBA00023211"/>
    </source>
</evidence>
<dbReference type="EMBL" id="NIVC01000029">
    <property type="protein sequence ID" value="PAA93346.1"/>
    <property type="molecule type" value="Genomic_DNA"/>
</dbReference>
<accession>A0A267H502</accession>
<dbReference type="GO" id="GO:0004177">
    <property type="term" value="F:aminopeptidase activity"/>
    <property type="evidence" value="ECO:0007669"/>
    <property type="project" value="UniProtKB-ARBA"/>
</dbReference>
<proteinExistence type="inferred from homology"/>
<dbReference type="InterPro" id="IPR032416">
    <property type="entry name" value="Peptidase_M24_C"/>
</dbReference>
<evidence type="ECO:0000256" key="4">
    <source>
        <dbReference type="ARBA" id="ARBA00022801"/>
    </source>
</evidence>
<keyword evidence="3" id="KW-0479">Metal-binding</keyword>
<dbReference type="InterPro" id="IPR000994">
    <property type="entry name" value="Pept_M24"/>
</dbReference>
<dbReference type="OrthoDB" id="9995434at2759"/>
<dbReference type="STRING" id="282301.A0A267H502"/>
<dbReference type="GO" id="GO:0005737">
    <property type="term" value="C:cytoplasm"/>
    <property type="evidence" value="ECO:0007669"/>
    <property type="project" value="UniProtKB-ARBA"/>
</dbReference>
<dbReference type="AlphaFoldDB" id="A0A267H502"/>
<comment type="cofactor">
    <cofactor evidence="1">
        <name>Mn(2+)</name>
        <dbReference type="ChEBI" id="CHEBI:29035"/>
    </cofactor>
</comment>
<evidence type="ECO:0000259" key="8">
    <source>
        <dbReference type="Pfam" id="PF01321"/>
    </source>
</evidence>
<evidence type="ECO:0000313" key="11">
    <source>
        <dbReference type="Proteomes" id="UP000215902"/>
    </source>
</evidence>
<evidence type="ECO:0000256" key="6">
    <source>
        <dbReference type="SAM" id="SignalP"/>
    </source>
</evidence>
<feature type="chain" id="PRO_5013170634" evidence="6">
    <location>
        <begin position="20"/>
        <end position="691"/>
    </location>
</feature>
<keyword evidence="4" id="KW-0378">Hydrolase</keyword>
<name>A0A267H502_9PLAT</name>
<dbReference type="Pfam" id="PF00557">
    <property type="entry name" value="Peptidase_M24"/>
    <property type="match status" value="1"/>
</dbReference>
<evidence type="ECO:0000313" key="10">
    <source>
        <dbReference type="EMBL" id="PAA93346.1"/>
    </source>
</evidence>
<evidence type="ECO:0000256" key="1">
    <source>
        <dbReference type="ARBA" id="ARBA00001936"/>
    </source>
</evidence>
<dbReference type="PANTHER" id="PTHR43763">
    <property type="entry name" value="XAA-PRO AMINOPEPTIDASE 1"/>
    <property type="match status" value="1"/>
</dbReference>
<dbReference type="PANTHER" id="PTHR43763:SF6">
    <property type="entry name" value="XAA-PRO AMINOPEPTIDASE 1"/>
    <property type="match status" value="1"/>
</dbReference>
<dbReference type="Gene3D" id="3.40.350.10">
    <property type="entry name" value="Creatinase/prolidase N-terminal domain"/>
    <property type="match status" value="2"/>
</dbReference>
<dbReference type="InterPro" id="IPR036005">
    <property type="entry name" value="Creatinase/aminopeptidase-like"/>
</dbReference>
<gene>
    <name evidence="10" type="ORF">BOX15_Mlig001160g6</name>
</gene>
<protein>
    <submittedName>
        <fullName evidence="10">Uncharacterized protein</fullName>
    </submittedName>
</protein>
<feature type="domain" description="Peptidase M24 C-terminal" evidence="9">
    <location>
        <begin position="594"/>
        <end position="659"/>
    </location>
</feature>
<dbReference type="SUPFAM" id="SSF53092">
    <property type="entry name" value="Creatinase/prolidase N-terminal domain"/>
    <property type="match status" value="1"/>
</dbReference>
<evidence type="ECO:0000256" key="3">
    <source>
        <dbReference type="ARBA" id="ARBA00022723"/>
    </source>
</evidence>
<dbReference type="FunFam" id="3.90.230.10:FF:000007">
    <property type="entry name" value="Xaa-Pro aminopeptidase P"/>
    <property type="match status" value="1"/>
</dbReference>
<dbReference type="Pfam" id="PF16188">
    <property type="entry name" value="Peptidase_M24_C"/>
    <property type="match status" value="1"/>
</dbReference>
<dbReference type="SUPFAM" id="SSF55920">
    <property type="entry name" value="Creatinase/aminopeptidase"/>
    <property type="match status" value="1"/>
</dbReference>
<reference evidence="10 11" key="1">
    <citation type="submission" date="2017-06" db="EMBL/GenBank/DDBJ databases">
        <title>A platform for efficient transgenesis in Macrostomum lignano, a flatworm model organism for stem cell research.</title>
        <authorList>
            <person name="Berezikov E."/>
        </authorList>
    </citation>
    <scope>NUCLEOTIDE SEQUENCE [LARGE SCALE GENOMIC DNA]</scope>
    <source>
        <strain evidence="10">DV1</strain>
        <tissue evidence="10">Whole organism</tissue>
    </source>
</reference>
<keyword evidence="6" id="KW-0732">Signal</keyword>
<evidence type="ECO:0000259" key="7">
    <source>
        <dbReference type="Pfam" id="PF00557"/>
    </source>
</evidence>
<feature type="domain" description="Creatinase N-terminal" evidence="8">
    <location>
        <begin position="48"/>
        <end position="176"/>
    </location>
</feature>
<keyword evidence="5" id="KW-0464">Manganese</keyword>
<dbReference type="Proteomes" id="UP000215902">
    <property type="component" value="Unassembled WGS sequence"/>
</dbReference>
<sequence>MKRLCSLLLLCSLVALVAARAAAPPPTHRPLCEPGVTPPPNRFNSTERLRMLRNRMAQETAPGIDWYLVTGLNRMLSAPQPSEQYRSWLSGFTGSSGQILVSQTEAYLFTDTRYTVQADQELDCDWKFFDSLSTDRWVNAYNGTSVSLAVDAREIRARDYENLLNNASVKLVPLQKNLVDEIWVENRPEPIKQDIYPLAMTYTGKTWQAKVAQMRSEALGIGSDKADFLVVTGLDETAYLLNLRATVVANFPYFPSLVLLSADKALVFVDDPAYFYGNESLRKHLSLNSDGTCEAGAQLCIELKRMTELSPVANQLLTNTSRVWLDAASCSYAVQSALSKAVIISKSTPVQKAKAVKNSAEQVAFKDCSLMDSAALVAFLNQMRHRMANNVAMTELSASALLANYRAKIPEFRGLSFTTIAASGPNAAVIHYRPTESTDRSITKSEAFLLDSGGHYLGCTTDVTRTFYYGDQPVDEVRDAYTRVLMGVIDLFNLTWPSHLTTRHVDPFARHNLWSVLKDYAHGTGHGIGLFLGVHEGPNGIGRDSGTTQFWRDYPLEEGNFQSIEPGFYQREAAGVLGFGIRLETICGVKLTGKFLRFEPVTWVPFERKLIKQEMLSPDQLRWLNWYHGECRKRLPEALQKIGEQAAVEEWLNAATEPIVVEVKSAQGVYANVVTTFMPVLVAVFLVSKSV</sequence>
<dbReference type="InterPro" id="IPR029149">
    <property type="entry name" value="Creatin/AminoP/Spt16_N"/>
</dbReference>
<keyword evidence="11" id="KW-1185">Reference proteome</keyword>
<dbReference type="Pfam" id="PF16189">
    <property type="entry name" value="Creatinase_N_2"/>
    <property type="match status" value="1"/>
</dbReference>